<gene>
    <name evidence="1" type="ORF">Patl1_15073</name>
</gene>
<dbReference type="Proteomes" id="UP001164250">
    <property type="component" value="Chromosome 6"/>
</dbReference>
<reference evidence="2" key="1">
    <citation type="journal article" date="2023" name="G3 (Bethesda)">
        <title>Genome assembly and association tests identify interacting loci associated with vigor, precocity, and sex in interspecific pistachio rootstocks.</title>
        <authorList>
            <person name="Palmer W."/>
            <person name="Jacygrad E."/>
            <person name="Sagayaradj S."/>
            <person name="Cavanaugh K."/>
            <person name="Han R."/>
            <person name="Bertier L."/>
            <person name="Beede B."/>
            <person name="Kafkas S."/>
            <person name="Golino D."/>
            <person name="Preece J."/>
            <person name="Michelmore R."/>
        </authorList>
    </citation>
    <scope>NUCLEOTIDE SEQUENCE [LARGE SCALE GENOMIC DNA]</scope>
</reference>
<name>A0ACC1B545_9ROSI</name>
<accession>A0ACC1B545</accession>
<sequence>MQNPINSAAKKSSRTGETCFRHKGRRTVSFVMLSGSGVSLQPETVMQNMESTIKWSDVQFPEEWKLRDENPPESQEYTSPPRIEFQGGFRPQF</sequence>
<dbReference type="EMBL" id="CM047902">
    <property type="protein sequence ID" value="KAJ0094063.1"/>
    <property type="molecule type" value="Genomic_DNA"/>
</dbReference>
<evidence type="ECO:0000313" key="1">
    <source>
        <dbReference type="EMBL" id="KAJ0094063.1"/>
    </source>
</evidence>
<organism evidence="1 2">
    <name type="scientific">Pistacia atlantica</name>
    <dbReference type="NCBI Taxonomy" id="434234"/>
    <lineage>
        <taxon>Eukaryota</taxon>
        <taxon>Viridiplantae</taxon>
        <taxon>Streptophyta</taxon>
        <taxon>Embryophyta</taxon>
        <taxon>Tracheophyta</taxon>
        <taxon>Spermatophyta</taxon>
        <taxon>Magnoliopsida</taxon>
        <taxon>eudicotyledons</taxon>
        <taxon>Gunneridae</taxon>
        <taxon>Pentapetalae</taxon>
        <taxon>rosids</taxon>
        <taxon>malvids</taxon>
        <taxon>Sapindales</taxon>
        <taxon>Anacardiaceae</taxon>
        <taxon>Pistacia</taxon>
    </lineage>
</organism>
<proteinExistence type="predicted"/>
<keyword evidence="2" id="KW-1185">Reference proteome</keyword>
<protein>
    <submittedName>
        <fullName evidence="1">Uncharacterized protein</fullName>
    </submittedName>
</protein>
<evidence type="ECO:0000313" key="2">
    <source>
        <dbReference type="Proteomes" id="UP001164250"/>
    </source>
</evidence>
<comment type="caution">
    <text evidence="1">The sequence shown here is derived from an EMBL/GenBank/DDBJ whole genome shotgun (WGS) entry which is preliminary data.</text>
</comment>